<dbReference type="Gene3D" id="3.40.710.10">
    <property type="entry name" value="DD-peptidase/beta-lactamase superfamily"/>
    <property type="match status" value="2"/>
</dbReference>
<keyword evidence="3" id="KW-0645">Protease</keyword>
<evidence type="ECO:0000256" key="2">
    <source>
        <dbReference type="ARBA" id="ARBA00022801"/>
    </source>
</evidence>
<dbReference type="Pfam" id="PF02113">
    <property type="entry name" value="Peptidase_S13"/>
    <property type="match status" value="2"/>
</dbReference>
<proteinExistence type="inferred from homology"/>
<comment type="caution">
    <text evidence="3">The sequence shown here is derived from an EMBL/GenBank/DDBJ whole genome shotgun (WGS) entry which is preliminary data.</text>
</comment>
<reference evidence="3 4" key="1">
    <citation type="submission" date="2014-03" db="EMBL/GenBank/DDBJ databases">
        <title>Genomics of Bifidobacteria.</title>
        <authorList>
            <person name="Ventura M."/>
            <person name="Milani C."/>
            <person name="Lugli G.A."/>
        </authorList>
    </citation>
    <scope>NUCLEOTIDE SEQUENCE [LARGE SCALE GENOMIC DNA]</scope>
    <source>
        <strain evidence="3 4">JCM 13495</strain>
    </source>
</reference>
<dbReference type="PANTHER" id="PTHR30023:SF0">
    <property type="entry name" value="PENICILLIN-SENSITIVE CARBOXYPEPTIDASE A"/>
    <property type="match status" value="1"/>
</dbReference>
<comment type="similarity">
    <text evidence="1">Belongs to the peptidase S13 family.</text>
</comment>
<keyword evidence="2" id="KW-0378">Hydrolase</keyword>
<dbReference type="InterPro" id="IPR000667">
    <property type="entry name" value="Peptidase_S13"/>
</dbReference>
<dbReference type="eggNOG" id="COG2027">
    <property type="taxonomic scope" value="Bacteria"/>
</dbReference>
<dbReference type="EMBL" id="JGZU01000002">
    <property type="protein sequence ID" value="KFJ08288.1"/>
    <property type="molecule type" value="Genomic_DNA"/>
</dbReference>
<dbReference type="STRING" id="356829.BITS_0794"/>
<protein>
    <submittedName>
        <fullName evidence="3">D-alanyl-D-alanine carboxypeptidase</fullName>
    </submittedName>
</protein>
<gene>
    <name evidence="3" type="ORF">BITS_0794</name>
</gene>
<evidence type="ECO:0000313" key="3">
    <source>
        <dbReference type="EMBL" id="KFJ08288.1"/>
    </source>
</evidence>
<dbReference type="SUPFAM" id="SSF56601">
    <property type="entry name" value="beta-lactamase/transpeptidase-like"/>
    <property type="match status" value="1"/>
</dbReference>
<dbReference type="RefSeq" id="WP_229774825.1">
    <property type="nucleotide sequence ID" value="NZ_JAXEUP010000031.1"/>
</dbReference>
<sequence length="467" mass="47619">MSRRIITVVVSVLVTLSLCVGYVVADITDVLPGVLTLQPVDELNIEAPSDALQPAVIAGQVEDKAIDASAAQAAIQSLLQASGVGSDVSVSISDASGSVVADHESGTPREPASTMKTLTSLAAASVLDMGSTLDTQSYLNQEQGQGATVFLKGNGDMLLGSGASDINHVNGRAGLGTLAENTAAALKQRGITTIKLSYDDSLFGDVRSPANIATNNPGNLYFTGVSSMAVDGGRQWTVAPSNPDTFDTYVELSTDTAKDAAATFATRLQEHGITVESISAGTVPQGLSPLSSVSSATLSEIMAFMLRHSDNTLAEEFGRLTALKLNEANSPAGAVQAVSTELSALGIDINGLTMADCSGLSPGSSLTVNTLVQVQAYNLRASGAAAAAEGLSIPGLVGTASDRLADKDAAGLLRVKTGSLDEVTSMAGNVSRKNGGTLAFAVIVNNPEDLESAKTAINEFMAGLAEL</sequence>
<evidence type="ECO:0000313" key="4">
    <source>
        <dbReference type="Proteomes" id="UP000029080"/>
    </source>
</evidence>
<name>A0A087EKI7_9BIFI</name>
<dbReference type="PRINTS" id="PR00922">
    <property type="entry name" value="DADACBPTASE3"/>
</dbReference>
<dbReference type="GO" id="GO:0006508">
    <property type="term" value="P:proteolysis"/>
    <property type="evidence" value="ECO:0007669"/>
    <property type="project" value="InterPro"/>
</dbReference>
<evidence type="ECO:0000256" key="1">
    <source>
        <dbReference type="ARBA" id="ARBA00006096"/>
    </source>
</evidence>
<organism evidence="3 4">
    <name type="scientific">Bifidobacterium tsurumiense</name>
    <dbReference type="NCBI Taxonomy" id="356829"/>
    <lineage>
        <taxon>Bacteria</taxon>
        <taxon>Bacillati</taxon>
        <taxon>Actinomycetota</taxon>
        <taxon>Actinomycetes</taxon>
        <taxon>Bifidobacteriales</taxon>
        <taxon>Bifidobacteriaceae</taxon>
        <taxon>Bifidobacterium</taxon>
    </lineage>
</organism>
<dbReference type="AlphaFoldDB" id="A0A087EKI7"/>
<dbReference type="GO" id="GO:0000270">
    <property type="term" value="P:peptidoglycan metabolic process"/>
    <property type="evidence" value="ECO:0007669"/>
    <property type="project" value="TreeGrafter"/>
</dbReference>
<dbReference type="Proteomes" id="UP000029080">
    <property type="component" value="Unassembled WGS sequence"/>
</dbReference>
<keyword evidence="3" id="KW-0121">Carboxypeptidase</keyword>
<dbReference type="InterPro" id="IPR012338">
    <property type="entry name" value="Beta-lactam/transpept-like"/>
</dbReference>
<keyword evidence="4" id="KW-1185">Reference proteome</keyword>
<dbReference type="GO" id="GO:0004185">
    <property type="term" value="F:serine-type carboxypeptidase activity"/>
    <property type="evidence" value="ECO:0007669"/>
    <property type="project" value="InterPro"/>
</dbReference>
<accession>A0A087EKI7</accession>
<dbReference type="PANTHER" id="PTHR30023">
    <property type="entry name" value="D-ALANYL-D-ALANINE CARBOXYPEPTIDASE"/>
    <property type="match status" value="1"/>
</dbReference>